<protein>
    <submittedName>
        <fullName evidence="3">Uncharacterized protein</fullName>
    </submittedName>
</protein>
<keyword evidence="2" id="KW-0472">Membrane</keyword>
<gene>
    <name evidence="3" type="ORF">BDV28DRAFT_74936</name>
</gene>
<evidence type="ECO:0000256" key="2">
    <source>
        <dbReference type="SAM" id="Phobius"/>
    </source>
</evidence>
<feature type="region of interest" description="Disordered" evidence="1">
    <location>
        <begin position="1"/>
        <end position="20"/>
    </location>
</feature>
<accession>A0A5N6YTN7</accession>
<keyword evidence="2" id="KW-1133">Transmembrane helix</keyword>
<evidence type="ECO:0000313" key="4">
    <source>
        <dbReference type="Proteomes" id="UP000327118"/>
    </source>
</evidence>
<name>A0A5N6YTN7_9EURO</name>
<sequence>MSSRPQSLFTNLRDLSPRIGSSSDVTDMYPPMILLAVYIHTYLSYTVYTTWDKEMEGEKRFAPTSADVLLASYESTVGLQNQTGGHKERRRFLHRSWL</sequence>
<keyword evidence="4" id="KW-1185">Reference proteome</keyword>
<evidence type="ECO:0000256" key="1">
    <source>
        <dbReference type="SAM" id="MobiDB-lite"/>
    </source>
</evidence>
<feature type="transmembrane region" description="Helical" evidence="2">
    <location>
        <begin position="32"/>
        <end position="51"/>
    </location>
</feature>
<evidence type="ECO:0000313" key="3">
    <source>
        <dbReference type="EMBL" id="KAE8348865.1"/>
    </source>
</evidence>
<keyword evidence="2" id="KW-0812">Transmembrane</keyword>
<feature type="compositionally biased region" description="Polar residues" evidence="1">
    <location>
        <begin position="1"/>
        <end position="10"/>
    </location>
</feature>
<dbReference type="AlphaFoldDB" id="A0A5N6YTN7"/>
<reference evidence="4" key="1">
    <citation type="submission" date="2019-04" db="EMBL/GenBank/DDBJ databases">
        <title>Friends and foes A comparative genomics studyof 23 Aspergillus species from section Flavi.</title>
        <authorList>
            <consortium name="DOE Joint Genome Institute"/>
            <person name="Kjaerbolling I."/>
            <person name="Vesth T."/>
            <person name="Frisvad J.C."/>
            <person name="Nybo J.L."/>
            <person name="Theobald S."/>
            <person name="Kildgaard S."/>
            <person name="Isbrandt T."/>
            <person name="Kuo A."/>
            <person name="Sato A."/>
            <person name="Lyhne E.K."/>
            <person name="Kogle M.E."/>
            <person name="Wiebenga A."/>
            <person name="Kun R.S."/>
            <person name="Lubbers R.J."/>
            <person name="Makela M.R."/>
            <person name="Barry K."/>
            <person name="Chovatia M."/>
            <person name="Clum A."/>
            <person name="Daum C."/>
            <person name="Haridas S."/>
            <person name="He G."/>
            <person name="LaButti K."/>
            <person name="Lipzen A."/>
            <person name="Mondo S."/>
            <person name="Riley R."/>
            <person name="Salamov A."/>
            <person name="Simmons B.A."/>
            <person name="Magnuson J.K."/>
            <person name="Henrissat B."/>
            <person name="Mortensen U.H."/>
            <person name="Larsen T.O."/>
            <person name="Devries R.P."/>
            <person name="Grigoriev I.V."/>
            <person name="Machida M."/>
            <person name="Baker S.E."/>
            <person name="Andersen M.R."/>
        </authorList>
    </citation>
    <scope>NUCLEOTIDE SEQUENCE [LARGE SCALE GENOMIC DNA]</scope>
    <source>
        <strain evidence="4">CBS 553.77</strain>
    </source>
</reference>
<proteinExistence type="predicted"/>
<organism evidence="3 4">
    <name type="scientific">Aspergillus coremiiformis</name>
    <dbReference type="NCBI Taxonomy" id="138285"/>
    <lineage>
        <taxon>Eukaryota</taxon>
        <taxon>Fungi</taxon>
        <taxon>Dikarya</taxon>
        <taxon>Ascomycota</taxon>
        <taxon>Pezizomycotina</taxon>
        <taxon>Eurotiomycetes</taxon>
        <taxon>Eurotiomycetidae</taxon>
        <taxon>Eurotiales</taxon>
        <taxon>Aspergillaceae</taxon>
        <taxon>Aspergillus</taxon>
        <taxon>Aspergillus subgen. Circumdati</taxon>
    </lineage>
</organism>
<dbReference type="EMBL" id="ML739385">
    <property type="protein sequence ID" value="KAE8348865.1"/>
    <property type="molecule type" value="Genomic_DNA"/>
</dbReference>
<dbReference type="Proteomes" id="UP000327118">
    <property type="component" value="Unassembled WGS sequence"/>
</dbReference>